<dbReference type="PANTHER" id="PTHR48182:SF2">
    <property type="entry name" value="PROTEIN SERAC1"/>
    <property type="match status" value="1"/>
</dbReference>
<evidence type="ECO:0000313" key="11">
    <source>
        <dbReference type="Proteomes" id="UP000266272"/>
    </source>
</evidence>
<dbReference type="GO" id="GO:0005739">
    <property type="term" value="C:mitochondrion"/>
    <property type="evidence" value="ECO:0007669"/>
    <property type="project" value="UniProtKB-SubCell"/>
</dbReference>
<organism evidence="10 11">
    <name type="scientific">Trichoderma arundinaceum</name>
    <dbReference type="NCBI Taxonomy" id="490622"/>
    <lineage>
        <taxon>Eukaryota</taxon>
        <taxon>Fungi</taxon>
        <taxon>Dikarya</taxon>
        <taxon>Ascomycota</taxon>
        <taxon>Pezizomycotina</taxon>
        <taxon>Sordariomycetes</taxon>
        <taxon>Hypocreomycetidae</taxon>
        <taxon>Hypocreales</taxon>
        <taxon>Hypocreaceae</taxon>
        <taxon>Trichoderma</taxon>
    </lineage>
</organism>
<keyword evidence="5" id="KW-0256">Endoplasmic reticulum</keyword>
<dbReference type="AlphaFoldDB" id="A0A395NT17"/>
<dbReference type="Proteomes" id="UP000266272">
    <property type="component" value="Unassembled WGS sequence"/>
</dbReference>
<evidence type="ECO:0000256" key="7">
    <source>
        <dbReference type="ARBA" id="ARBA00023136"/>
    </source>
</evidence>
<reference evidence="10 11" key="1">
    <citation type="journal article" date="2018" name="PLoS Pathog.">
        <title>Evolution of structural diversity of trichothecenes, a family of toxins produced by plant pathogenic and entomopathogenic fungi.</title>
        <authorList>
            <person name="Proctor R.H."/>
            <person name="McCormick S.P."/>
            <person name="Kim H.S."/>
            <person name="Cardoza R.E."/>
            <person name="Stanley A.M."/>
            <person name="Lindo L."/>
            <person name="Kelly A."/>
            <person name="Brown D.W."/>
            <person name="Lee T."/>
            <person name="Vaughan M.M."/>
            <person name="Alexander N.J."/>
            <person name="Busman M."/>
            <person name="Gutierrez S."/>
        </authorList>
    </citation>
    <scope>NUCLEOTIDE SEQUENCE [LARGE SCALE GENOMIC DNA]</scope>
    <source>
        <strain evidence="10 11">IBT 40837</strain>
    </source>
</reference>
<dbReference type="SUPFAM" id="SSF53474">
    <property type="entry name" value="alpha/beta-Hydrolases"/>
    <property type="match status" value="1"/>
</dbReference>
<evidence type="ECO:0000256" key="8">
    <source>
        <dbReference type="SAM" id="MobiDB-lite"/>
    </source>
</evidence>
<dbReference type="InterPro" id="IPR056884">
    <property type="entry name" value="NPHP3-like_N"/>
</dbReference>
<evidence type="ECO:0000259" key="9">
    <source>
        <dbReference type="Pfam" id="PF24883"/>
    </source>
</evidence>
<comment type="subcellular location">
    <subcellularLocation>
        <location evidence="2">Endoplasmic reticulum</location>
    </subcellularLocation>
    <subcellularLocation>
        <location evidence="3">Membrane</location>
    </subcellularLocation>
    <subcellularLocation>
        <location evidence="1">Mitochondrion</location>
    </subcellularLocation>
</comment>
<dbReference type="InterPro" id="IPR027417">
    <property type="entry name" value="P-loop_NTPase"/>
</dbReference>
<protein>
    <submittedName>
        <fullName evidence="10">Wd40 repeat-containing</fullName>
    </submittedName>
</protein>
<gene>
    <name evidence="10" type="ORF">TARUN_3271</name>
</gene>
<dbReference type="GO" id="GO:0005783">
    <property type="term" value="C:endoplasmic reticulum"/>
    <property type="evidence" value="ECO:0007669"/>
    <property type="project" value="UniProtKB-SubCell"/>
</dbReference>
<dbReference type="Gene3D" id="3.40.50.1820">
    <property type="entry name" value="alpha/beta hydrolase"/>
    <property type="match status" value="1"/>
</dbReference>
<dbReference type="OrthoDB" id="194358at2759"/>
<keyword evidence="7" id="KW-0472">Membrane</keyword>
<sequence>MFKRFRRSKPRPKDGADRKTRGAVNPSRTTPGFAIEEPPIESLTAFSEAQSSIIRPPNHLATPSSTEPDVGKARIITFGYNANWHGEAGISNVTDLAKELLYEMRFAKDASGEDIVIGVNPTIFVVHSMGGLVVKKAYLLGLHDDNYKGIIRSVSAIVFLSTPHRGTQLAETLNRVLAVSLQSPKHFITDLYKNSTTIEDLNEQFRHLAPRLSIWSFYETLPTSIGFKKLIIVEKDSSVLGYPAEISKPLHAHHRGVCKYSSLVDPNYLSVRNALKSLVSTIRSKAIREADAREPQNIQELFRNCHTSEGDYNRLRRDWVLGTCDWFFQEPEVEFWMRPTTKSRILWYNAPPASGKSVLSAFIISHLKDIGLQCQYFLFNYSDQRKRSVAGSLRAIALQLAKSLPNLRKSMNGVSRASSGFESADPMLISRTIFEKLPFEADHIDPLYWVFDALDESDVPTSFLECLEGLSDAKVPIKVLILSRNTNIITAGFDKLSQMTVHVAMLLGWSS</sequence>
<feature type="compositionally biased region" description="Basic and acidic residues" evidence="8">
    <location>
        <begin position="11"/>
        <end position="20"/>
    </location>
</feature>
<dbReference type="PANTHER" id="PTHR48182">
    <property type="entry name" value="PROTEIN SERAC1"/>
    <property type="match status" value="1"/>
</dbReference>
<evidence type="ECO:0000256" key="1">
    <source>
        <dbReference type="ARBA" id="ARBA00004173"/>
    </source>
</evidence>
<feature type="region of interest" description="Disordered" evidence="8">
    <location>
        <begin position="1"/>
        <end position="36"/>
    </location>
</feature>
<dbReference type="Gene3D" id="3.40.50.300">
    <property type="entry name" value="P-loop containing nucleotide triphosphate hydrolases"/>
    <property type="match status" value="1"/>
</dbReference>
<evidence type="ECO:0000256" key="6">
    <source>
        <dbReference type="ARBA" id="ARBA00023128"/>
    </source>
</evidence>
<dbReference type="GO" id="GO:0016020">
    <property type="term" value="C:membrane"/>
    <property type="evidence" value="ECO:0007669"/>
    <property type="project" value="UniProtKB-SubCell"/>
</dbReference>
<accession>A0A395NT17</accession>
<keyword evidence="11" id="KW-1185">Reference proteome</keyword>
<evidence type="ECO:0000256" key="2">
    <source>
        <dbReference type="ARBA" id="ARBA00004240"/>
    </source>
</evidence>
<name>A0A395NT17_TRIAR</name>
<evidence type="ECO:0000313" key="10">
    <source>
        <dbReference type="EMBL" id="RFU78967.1"/>
    </source>
</evidence>
<comment type="caution">
    <text evidence="10">The sequence shown here is derived from an EMBL/GenBank/DDBJ whole genome shotgun (WGS) entry which is preliminary data.</text>
</comment>
<keyword evidence="4" id="KW-0677">Repeat</keyword>
<evidence type="ECO:0000256" key="5">
    <source>
        <dbReference type="ARBA" id="ARBA00022824"/>
    </source>
</evidence>
<dbReference type="InterPro" id="IPR029058">
    <property type="entry name" value="AB_hydrolase_fold"/>
</dbReference>
<proteinExistence type="predicted"/>
<dbReference type="Pfam" id="PF24883">
    <property type="entry name" value="NPHP3_N"/>
    <property type="match status" value="1"/>
</dbReference>
<dbReference type="EMBL" id="PXOA01000186">
    <property type="protein sequence ID" value="RFU78967.1"/>
    <property type="molecule type" value="Genomic_DNA"/>
</dbReference>
<evidence type="ECO:0000256" key="4">
    <source>
        <dbReference type="ARBA" id="ARBA00022737"/>
    </source>
</evidence>
<evidence type="ECO:0000256" key="3">
    <source>
        <dbReference type="ARBA" id="ARBA00004370"/>
    </source>
</evidence>
<dbReference type="InterPro" id="IPR052374">
    <property type="entry name" value="SERAC1"/>
</dbReference>
<feature type="compositionally biased region" description="Basic residues" evidence="8">
    <location>
        <begin position="1"/>
        <end position="10"/>
    </location>
</feature>
<keyword evidence="6" id="KW-0496">Mitochondrion</keyword>
<feature type="domain" description="Nephrocystin 3-like N-terminal" evidence="9">
    <location>
        <begin position="322"/>
        <end position="484"/>
    </location>
</feature>